<evidence type="ECO:0000313" key="1">
    <source>
        <dbReference type="EMBL" id="KAG5593548.1"/>
    </source>
</evidence>
<evidence type="ECO:0000313" key="2">
    <source>
        <dbReference type="Proteomes" id="UP000824120"/>
    </source>
</evidence>
<protein>
    <submittedName>
        <fullName evidence="1">Uncharacterized protein</fullName>
    </submittedName>
</protein>
<sequence length="95" mass="10892">MAHFQGQTSPRVDLTDEASWPAWLKRPIFIVKQDLEQVNPPFCQFSCAIVLEFFGDPEFRPYFRQDFTCTSIMTLPSDPIGLYGQNGPFSRSKEA</sequence>
<organism evidence="1 2">
    <name type="scientific">Solanum commersonii</name>
    <name type="common">Commerson's wild potato</name>
    <name type="synonym">Commerson's nightshade</name>
    <dbReference type="NCBI Taxonomy" id="4109"/>
    <lineage>
        <taxon>Eukaryota</taxon>
        <taxon>Viridiplantae</taxon>
        <taxon>Streptophyta</taxon>
        <taxon>Embryophyta</taxon>
        <taxon>Tracheophyta</taxon>
        <taxon>Spermatophyta</taxon>
        <taxon>Magnoliopsida</taxon>
        <taxon>eudicotyledons</taxon>
        <taxon>Gunneridae</taxon>
        <taxon>Pentapetalae</taxon>
        <taxon>asterids</taxon>
        <taxon>lamiids</taxon>
        <taxon>Solanales</taxon>
        <taxon>Solanaceae</taxon>
        <taxon>Solanoideae</taxon>
        <taxon>Solaneae</taxon>
        <taxon>Solanum</taxon>
    </lineage>
</organism>
<reference evidence="1 2" key="1">
    <citation type="submission" date="2020-09" db="EMBL/GenBank/DDBJ databases">
        <title>De no assembly of potato wild relative species, Solanum commersonii.</title>
        <authorList>
            <person name="Cho K."/>
        </authorList>
    </citation>
    <scope>NUCLEOTIDE SEQUENCE [LARGE SCALE GENOMIC DNA]</scope>
    <source>
        <strain evidence="1">LZ3.2</strain>
        <tissue evidence="1">Leaf</tissue>
    </source>
</reference>
<comment type="caution">
    <text evidence="1">The sequence shown here is derived from an EMBL/GenBank/DDBJ whole genome shotgun (WGS) entry which is preliminary data.</text>
</comment>
<dbReference type="EMBL" id="JACXVP010000008">
    <property type="protein sequence ID" value="KAG5593548.1"/>
    <property type="molecule type" value="Genomic_DNA"/>
</dbReference>
<dbReference type="AlphaFoldDB" id="A0A9J5Y2M4"/>
<accession>A0A9J5Y2M4</accession>
<keyword evidence="2" id="KW-1185">Reference proteome</keyword>
<name>A0A9J5Y2M4_SOLCO</name>
<gene>
    <name evidence="1" type="ORF">H5410_044062</name>
</gene>
<dbReference type="Proteomes" id="UP000824120">
    <property type="component" value="Chromosome 8"/>
</dbReference>
<proteinExistence type="predicted"/>